<evidence type="ECO:0000313" key="3">
    <source>
        <dbReference type="Proteomes" id="UP001176961"/>
    </source>
</evidence>
<comment type="caution">
    <text evidence="2">The sequence shown here is derived from an EMBL/GenBank/DDBJ whole genome shotgun (WGS) entry which is preliminary data.</text>
</comment>
<organism evidence="2 3">
    <name type="scientific">Cylicocyclus nassatus</name>
    <name type="common">Nematode worm</name>
    <dbReference type="NCBI Taxonomy" id="53992"/>
    <lineage>
        <taxon>Eukaryota</taxon>
        <taxon>Metazoa</taxon>
        <taxon>Ecdysozoa</taxon>
        <taxon>Nematoda</taxon>
        <taxon>Chromadorea</taxon>
        <taxon>Rhabditida</taxon>
        <taxon>Rhabditina</taxon>
        <taxon>Rhabditomorpha</taxon>
        <taxon>Strongyloidea</taxon>
        <taxon>Strongylidae</taxon>
        <taxon>Cylicocyclus</taxon>
    </lineage>
</organism>
<evidence type="ECO:0000313" key="2">
    <source>
        <dbReference type="EMBL" id="CAJ0590501.1"/>
    </source>
</evidence>
<dbReference type="AlphaFoldDB" id="A0AA36DMN3"/>
<reference evidence="2" key="1">
    <citation type="submission" date="2023-07" db="EMBL/GenBank/DDBJ databases">
        <authorList>
            <consortium name="CYATHOMIX"/>
        </authorList>
    </citation>
    <scope>NUCLEOTIDE SEQUENCE</scope>
    <source>
        <strain evidence="2">N/A</strain>
    </source>
</reference>
<dbReference type="Proteomes" id="UP001176961">
    <property type="component" value="Unassembled WGS sequence"/>
</dbReference>
<protein>
    <submittedName>
        <fullName evidence="2">Uncharacterized protein</fullName>
    </submittedName>
</protein>
<proteinExistence type="predicted"/>
<dbReference type="EMBL" id="CATQJL010000001">
    <property type="protein sequence ID" value="CAJ0590501.1"/>
    <property type="molecule type" value="Genomic_DNA"/>
</dbReference>
<keyword evidence="3" id="KW-1185">Reference proteome</keyword>
<sequence>MAKKQSTKLPSIRKKQLVEEIAHFVDDHQKEAEKRRKELTEKVDELYLQLRNDLFEAVKSVLSENVLSRNLYDFLNAPPTEGSVKSADDVPTGSSASSGDVKMKLTEVEAASVAAEQMDFGMKSVFTPLQENSAVLNMPSVIRPKLDDVRRNQFRAARDDELAFSVDGSPIVVLPADADPETRVFKQMMQENGDTFSPQSREVLLTFKNLLRQKVEKANTMSQKTE</sequence>
<name>A0AA36DMN3_CYLNA</name>
<evidence type="ECO:0000256" key="1">
    <source>
        <dbReference type="SAM" id="MobiDB-lite"/>
    </source>
</evidence>
<gene>
    <name evidence="2" type="ORF">CYNAS_LOCUS2484</name>
</gene>
<feature type="region of interest" description="Disordered" evidence="1">
    <location>
        <begin position="80"/>
        <end position="99"/>
    </location>
</feature>
<accession>A0AA36DMN3</accession>